<proteinExistence type="predicted"/>
<feature type="compositionally biased region" description="Low complexity" evidence="1">
    <location>
        <begin position="231"/>
        <end position="244"/>
    </location>
</feature>
<feature type="region of interest" description="Disordered" evidence="1">
    <location>
        <begin position="1"/>
        <end position="84"/>
    </location>
</feature>
<dbReference type="OrthoDB" id="51016at2759"/>
<evidence type="ECO:0000256" key="1">
    <source>
        <dbReference type="SAM" id="MobiDB-lite"/>
    </source>
</evidence>
<feature type="region of interest" description="Disordered" evidence="1">
    <location>
        <begin position="216"/>
        <end position="244"/>
    </location>
</feature>
<sequence>MTTIHPVADDPFHKPIIASPLSEQNSGATCTTEPSTHDHESATSLCKVDKAPDSLKDEQLSRVSSATASTVATSDDEEDSVVQSVEQATLDEEAILMDQGSESQVEESTATTIPKNLAEEEEETSTTTLAKKLDGSVSFLDSDDGDHNDGKSENLEEIGHRSSSTVRFGSIVMNGVDVDAWQEEREERESQKSWWEKHADWVHRSLLQEQVEEQMQKLHATQEQEQEPQEGESTTTKLLTSTLYPSPTGEGVSVSIKFRETQSFYTAIPSFTEFKDITRDNHFQLAPADWHVVITDVKGSTKAIEEGRYKDVNTIGAASISVVLKLLEEDVPFVFGGDGATLLIPPTDIGRVLEALLRLQRLSEQNFQLGLRVGHISVGEVHSSAGGAARIEVAKHELTAGRCVAVFRGGGLTVAEACIKGQEDKYCVEWKHDEDDVELGGLSCRWNPIPNKRGTIMSLLVCAREGESPAKVYDQVLRELDKIYDGKLDEANPVNTDLLYYKTVGQCYEDEKRYHTNHWTTNFMERVSEIFLAVGIFGHQMDTNLFDHKHYFESMRQHADHRKFDDMLRMILDCSDEQAQSIERLLGQLHKDQMLHYGIHLSDTALMTCYLEDVVDGQHIHFIDGGDGGYAMAAKQLKAQLKSDLVQA</sequence>
<feature type="compositionally biased region" description="Polar residues" evidence="1">
    <location>
        <begin position="100"/>
        <end position="114"/>
    </location>
</feature>
<feature type="compositionally biased region" description="Basic and acidic residues" evidence="1">
    <location>
        <begin position="35"/>
        <end position="60"/>
    </location>
</feature>
<dbReference type="AlphaFoldDB" id="A0A9N8HEE0"/>
<dbReference type="Proteomes" id="UP001153069">
    <property type="component" value="Unassembled WGS sequence"/>
</dbReference>
<dbReference type="Pfam" id="PF11294">
    <property type="entry name" value="DUF3095"/>
    <property type="match status" value="1"/>
</dbReference>
<dbReference type="EMBL" id="CAICTM010000299">
    <property type="protein sequence ID" value="CAB9507283.1"/>
    <property type="molecule type" value="Genomic_DNA"/>
</dbReference>
<protein>
    <recommendedName>
        <fullName evidence="4">DUF3095 domain-containing protein</fullName>
    </recommendedName>
</protein>
<feature type="compositionally biased region" description="Polar residues" evidence="1">
    <location>
        <begin position="21"/>
        <end position="34"/>
    </location>
</feature>
<evidence type="ECO:0000313" key="3">
    <source>
        <dbReference type="Proteomes" id="UP001153069"/>
    </source>
</evidence>
<comment type="caution">
    <text evidence="2">The sequence shown here is derived from an EMBL/GenBank/DDBJ whole genome shotgun (WGS) entry which is preliminary data.</text>
</comment>
<dbReference type="InterPro" id="IPR021445">
    <property type="entry name" value="DUF3095"/>
</dbReference>
<name>A0A9N8HEE0_9STRA</name>
<reference evidence="2" key="1">
    <citation type="submission" date="2020-06" db="EMBL/GenBank/DDBJ databases">
        <authorList>
            <consortium name="Plant Systems Biology data submission"/>
        </authorList>
    </citation>
    <scope>NUCLEOTIDE SEQUENCE</scope>
    <source>
        <strain evidence="2">D6</strain>
    </source>
</reference>
<evidence type="ECO:0000313" key="2">
    <source>
        <dbReference type="EMBL" id="CAB9507283.1"/>
    </source>
</evidence>
<keyword evidence="3" id="KW-1185">Reference proteome</keyword>
<evidence type="ECO:0008006" key="4">
    <source>
        <dbReference type="Google" id="ProtNLM"/>
    </source>
</evidence>
<organism evidence="2 3">
    <name type="scientific">Seminavis robusta</name>
    <dbReference type="NCBI Taxonomy" id="568900"/>
    <lineage>
        <taxon>Eukaryota</taxon>
        <taxon>Sar</taxon>
        <taxon>Stramenopiles</taxon>
        <taxon>Ochrophyta</taxon>
        <taxon>Bacillariophyta</taxon>
        <taxon>Bacillariophyceae</taxon>
        <taxon>Bacillariophycidae</taxon>
        <taxon>Naviculales</taxon>
        <taxon>Naviculaceae</taxon>
        <taxon>Seminavis</taxon>
    </lineage>
</organism>
<accession>A0A9N8HEE0</accession>
<feature type="region of interest" description="Disordered" evidence="1">
    <location>
        <begin position="96"/>
        <end position="163"/>
    </location>
</feature>
<feature type="compositionally biased region" description="Low complexity" evidence="1">
    <location>
        <begin position="63"/>
        <end position="73"/>
    </location>
</feature>
<gene>
    <name evidence="2" type="ORF">SEMRO_300_G111600.1</name>
</gene>
<feature type="compositionally biased region" description="Basic and acidic residues" evidence="1">
    <location>
        <begin position="145"/>
        <end position="160"/>
    </location>
</feature>